<comment type="similarity">
    <text evidence="1">Belongs to the helicase family.</text>
</comment>
<keyword evidence="1" id="KW-0227">DNA damage</keyword>
<evidence type="ECO:0000313" key="3">
    <source>
        <dbReference type="EMBL" id="GBM32531.1"/>
    </source>
</evidence>
<comment type="catalytic activity">
    <reaction evidence="1">
        <text>ATP + H2O = ADP + phosphate + H(+)</text>
        <dbReference type="Rhea" id="RHEA:13065"/>
        <dbReference type="ChEBI" id="CHEBI:15377"/>
        <dbReference type="ChEBI" id="CHEBI:15378"/>
        <dbReference type="ChEBI" id="CHEBI:30616"/>
        <dbReference type="ChEBI" id="CHEBI:43474"/>
        <dbReference type="ChEBI" id="CHEBI:456216"/>
        <dbReference type="EC" id="5.6.2.3"/>
    </reaction>
</comment>
<keyword evidence="4" id="KW-1185">Reference proteome</keyword>
<dbReference type="PANTHER" id="PTHR10492:SF101">
    <property type="entry name" value="ATP-DEPENDENT DNA HELICASE"/>
    <property type="match status" value="1"/>
</dbReference>
<dbReference type="PANTHER" id="PTHR10492">
    <property type="match status" value="1"/>
</dbReference>
<comment type="caution">
    <text evidence="3">The sequence shown here is derived from an EMBL/GenBank/DDBJ whole genome shotgun (WGS) entry which is preliminary data.</text>
</comment>
<dbReference type="GO" id="GO:0006281">
    <property type="term" value="P:DNA repair"/>
    <property type="evidence" value="ECO:0007669"/>
    <property type="project" value="UniProtKB-KW"/>
</dbReference>
<dbReference type="GO" id="GO:0016887">
    <property type="term" value="F:ATP hydrolysis activity"/>
    <property type="evidence" value="ECO:0007669"/>
    <property type="project" value="RHEA"/>
</dbReference>
<accession>A0A4Y2EUJ6</accession>
<keyword evidence="1" id="KW-0233">DNA recombination</keyword>
<proteinExistence type="inferred from homology"/>
<comment type="cofactor">
    <cofactor evidence="1">
        <name>Mg(2+)</name>
        <dbReference type="ChEBI" id="CHEBI:18420"/>
    </cofactor>
</comment>
<keyword evidence="1" id="KW-0378">Hydrolase</keyword>
<dbReference type="AlphaFoldDB" id="A0A4Y2EUJ6"/>
<gene>
    <name evidence="3" type="ORF">AVEN_127435_1</name>
</gene>
<keyword evidence="1" id="KW-0347">Helicase</keyword>
<keyword evidence="1" id="KW-0234">DNA repair</keyword>
<evidence type="ECO:0000313" key="4">
    <source>
        <dbReference type="Proteomes" id="UP000499080"/>
    </source>
</evidence>
<name>A0A4Y2EUJ6_ARAVE</name>
<dbReference type="OrthoDB" id="272985at2759"/>
<dbReference type="GO" id="GO:0000723">
    <property type="term" value="P:telomere maintenance"/>
    <property type="evidence" value="ECO:0007669"/>
    <property type="project" value="InterPro"/>
</dbReference>
<evidence type="ECO:0000259" key="2">
    <source>
        <dbReference type="Pfam" id="PF05970"/>
    </source>
</evidence>
<dbReference type="InterPro" id="IPR010285">
    <property type="entry name" value="DNA_helicase_pif1-like_DEAD"/>
</dbReference>
<reference evidence="3 4" key="1">
    <citation type="journal article" date="2019" name="Sci. Rep.">
        <title>Orb-weaving spider Araneus ventricosus genome elucidates the spidroin gene catalogue.</title>
        <authorList>
            <person name="Kono N."/>
            <person name="Nakamura H."/>
            <person name="Ohtoshi R."/>
            <person name="Moran D.A.P."/>
            <person name="Shinohara A."/>
            <person name="Yoshida Y."/>
            <person name="Fujiwara M."/>
            <person name="Mori M."/>
            <person name="Tomita M."/>
            <person name="Arakawa K."/>
        </authorList>
    </citation>
    <scope>NUCLEOTIDE SEQUENCE [LARGE SCALE GENOMIC DNA]</scope>
</reference>
<feature type="domain" description="DNA helicase Pif1-like DEAD-box helicase" evidence="2">
    <location>
        <begin position="1"/>
        <end position="94"/>
    </location>
</feature>
<evidence type="ECO:0000256" key="1">
    <source>
        <dbReference type="RuleBase" id="RU363044"/>
    </source>
</evidence>
<sequence length="116" mass="13297">MMHKHGLEAVNRTFQDLRGNKYLMGGLIVVLANDFRQTLPVITRDTTADEIKVCLKSSYLWKQGKIMKLTTNMKIQNNSQNFPNFSEYLLKIGGKRQKRKMGKSGYAMNSESSVQH</sequence>
<dbReference type="EC" id="5.6.2.3" evidence="1"/>
<dbReference type="Proteomes" id="UP000499080">
    <property type="component" value="Unassembled WGS sequence"/>
</dbReference>
<dbReference type="GO" id="GO:0005524">
    <property type="term" value="F:ATP binding"/>
    <property type="evidence" value="ECO:0007669"/>
    <property type="project" value="UniProtKB-KW"/>
</dbReference>
<dbReference type="EMBL" id="BGPR01000710">
    <property type="protein sequence ID" value="GBM32531.1"/>
    <property type="molecule type" value="Genomic_DNA"/>
</dbReference>
<keyword evidence="1" id="KW-0547">Nucleotide-binding</keyword>
<protein>
    <recommendedName>
        <fullName evidence="1">ATP-dependent DNA helicase</fullName>
        <ecNumber evidence="1">5.6.2.3</ecNumber>
    </recommendedName>
</protein>
<keyword evidence="1" id="KW-0067">ATP-binding</keyword>
<organism evidence="3 4">
    <name type="scientific">Araneus ventricosus</name>
    <name type="common">Orbweaver spider</name>
    <name type="synonym">Epeira ventricosa</name>
    <dbReference type="NCBI Taxonomy" id="182803"/>
    <lineage>
        <taxon>Eukaryota</taxon>
        <taxon>Metazoa</taxon>
        <taxon>Ecdysozoa</taxon>
        <taxon>Arthropoda</taxon>
        <taxon>Chelicerata</taxon>
        <taxon>Arachnida</taxon>
        <taxon>Araneae</taxon>
        <taxon>Araneomorphae</taxon>
        <taxon>Entelegynae</taxon>
        <taxon>Araneoidea</taxon>
        <taxon>Araneidae</taxon>
        <taxon>Araneus</taxon>
    </lineage>
</organism>
<dbReference type="GO" id="GO:0043139">
    <property type="term" value="F:5'-3' DNA helicase activity"/>
    <property type="evidence" value="ECO:0007669"/>
    <property type="project" value="UniProtKB-EC"/>
</dbReference>
<dbReference type="GO" id="GO:0006310">
    <property type="term" value="P:DNA recombination"/>
    <property type="evidence" value="ECO:0007669"/>
    <property type="project" value="UniProtKB-KW"/>
</dbReference>
<dbReference type="Pfam" id="PF05970">
    <property type="entry name" value="PIF1"/>
    <property type="match status" value="1"/>
</dbReference>